<proteinExistence type="predicted"/>
<gene>
    <name evidence="2" type="ORF">FA09DRAFT_309850</name>
</gene>
<evidence type="ECO:0000256" key="1">
    <source>
        <dbReference type="SAM" id="MobiDB-lite"/>
    </source>
</evidence>
<dbReference type="STRING" id="58919.A0A316Z4T9"/>
<feature type="region of interest" description="Disordered" evidence="1">
    <location>
        <begin position="1"/>
        <end position="27"/>
    </location>
</feature>
<dbReference type="PANTHER" id="PTHR28180">
    <property type="entry name" value="CONSERVED MITOCHONDRIAL PROTEIN-RELATED"/>
    <property type="match status" value="1"/>
</dbReference>
<dbReference type="InterPro" id="IPR052999">
    <property type="entry name" value="PTS1_Protein"/>
</dbReference>
<feature type="compositionally biased region" description="Low complexity" evidence="1">
    <location>
        <begin position="101"/>
        <end position="123"/>
    </location>
</feature>
<feature type="region of interest" description="Disordered" evidence="1">
    <location>
        <begin position="101"/>
        <end position="140"/>
    </location>
</feature>
<reference evidence="2 3" key="1">
    <citation type="journal article" date="2018" name="Mol. Biol. Evol.">
        <title>Broad Genomic Sampling Reveals a Smut Pathogenic Ancestry of the Fungal Clade Ustilaginomycotina.</title>
        <authorList>
            <person name="Kijpornyongpan T."/>
            <person name="Mondo S.J."/>
            <person name="Barry K."/>
            <person name="Sandor L."/>
            <person name="Lee J."/>
            <person name="Lipzen A."/>
            <person name="Pangilinan J."/>
            <person name="LaButti K."/>
            <person name="Hainaut M."/>
            <person name="Henrissat B."/>
            <person name="Grigoriev I.V."/>
            <person name="Spatafora J.W."/>
            <person name="Aime M.C."/>
        </authorList>
    </citation>
    <scope>NUCLEOTIDE SEQUENCE [LARGE SCALE GENOMIC DNA]</scope>
    <source>
        <strain evidence="2 3">MCA 4186</strain>
    </source>
</reference>
<accession>A0A316Z4T9</accession>
<dbReference type="PANTHER" id="PTHR28180:SF2">
    <property type="entry name" value="PEROXISOMAL PROTEIN 2"/>
    <property type="match status" value="1"/>
</dbReference>
<protein>
    <submittedName>
        <fullName evidence="2">Uncharacterized protein</fullName>
    </submittedName>
</protein>
<dbReference type="OrthoDB" id="5392202at2759"/>
<feature type="compositionally biased region" description="Low complexity" evidence="1">
    <location>
        <begin position="1"/>
        <end position="15"/>
    </location>
</feature>
<organism evidence="2 3">
    <name type="scientific">Tilletiopsis washingtonensis</name>
    <dbReference type="NCBI Taxonomy" id="58919"/>
    <lineage>
        <taxon>Eukaryota</taxon>
        <taxon>Fungi</taxon>
        <taxon>Dikarya</taxon>
        <taxon>Basidiomycota</taxon>
        <taxon>Ustilaginomycotina</taxon>
        <taxon>Exobasidiomycetes</taxon>
        <taxon>Entylomatales</taxon>
        <taxon>Entylomatales incertae sedis</taxon>
        <taxon>Tilletiopsis</taxon>
    </lineage>
</organism>
<dbReference type="EMBL" id="KZ819297">
    <property type="protein sequence ID" value="PWN96787.1"/>
    <property type="molecule type" value="Genomic_DNA"/>
</dbReference>
<name>A0A316Z4T9_9BASI</name>
<feature type="non-terminal residue" evidence="2">
    <location>
        <position position="1"/>
    </location>
</feature>
<evidence type="ECO:0000313" key="3">
    <source>
        <dbReference type="Proteomes" id="UP000245946"/>
    </source>
</evidence>
<keyword evidence="3" id="KW-1185">Reference proteome</keyword>
<dbReference type="GeneID" id="37268162"/>
<sequence>PRRAAGGPAACPPRRAVARHRAGGAAEEHRVARVGLLRREWAPAASRVSRVAGAWSSPASAASTRRTLSTLASSLLLPQPQAHTVPPTDGHAAHPQRLGAARRLPPPQRAGRAAAGRAPGARAAHARDGPQVHRLHRHSEGERKQLAAEYWCGGGRRQLCAPGGDGRQGFATAPGTGRCSSRRRPFASLQLQQRASSCSPLADTSAQVINNLAALRAAVDEDAELAEALPTAPRRKVTSDSLPRVQAAAEALWDDIYTPHSAKLVKILGKSHPDLPVFIIDGEYGPLFSPPASFAAAPEQEPAWEVGRLRTSLVAVAALRAQGGVGPQVTSHIWGLLKAAPAAHGAGQQWLCTEEGALWVVRTVDKICQAVEQVPEDDGPAARESKL</sequence>
<dbReference type="AlphaFoldDB" id="A0A316Z4T9"/>
<dbReference type="RefSeq" id="XP_025597066.1">
    <property type="nucleotide sequence ID" value="XM_025740616.1"/>
</dbReference>
<evidence type="ECO:0000313" key="2">
    <source>
        <dbReference type="EMBL" id="PWN96787.1"/>
    </source>
</evidence>
<dbReference type="InterPro" id="IPR029032">
    <property type="entry name" value="AhpD-like"/>
</dbReference>
<dbReference type="Proteomes" id="UP000245946">
    <property type="component" value="Unassembled WGS sequence"/>
</dbReference>
<dbReference type="Gene3D" id="1.20.1290.10">
    <property type="entry name" value="AhpD-like"/>
    <property type="match status" value="1"/>
</dbReference>